<keyword evidence="2" id="KW-0689">Ribosomal protein</keyword>
<feature type="region of interest" description="Disordered" evidence="5">
    <location>
        <begin position="205"/>
        <end position="246"/>
    </location>
</feature>
<dbReference type="EMBL" id="LDAU01000176">
    <property type="protein sequence ID" value="KRX01101.1"/>
    <property type="molecule type" value="Genomic_DNA"/>
</dbReference>
<dbReference type="GO" id="GO:0006412">
    <property type="term" value="P:translation"/>
    <property type="evidence" value="ECO:0007669"/>
    <property type="project" value="InterPro"/>
</dbReference>
<comment type="caution">
    <text evidence="6">The sequence shown here is derived from an EMBL/GenBank/DDBJ whole genome shotgun (WGS) entry which is preliminary data.</text>
</comment>
<dbReference type="InterPro" id="IPR001857">
    <property type="entry name" value="Ribosomal_bL19"/>
</dbReference>
<evidence type="ECO:0000313" key="7">
    <source>
        <dbReference type="Proteomes" id="UP000054937"/>
    </source>
</evidence>
<accession>A0A0V0QFW5</accession>
<dbReference type="OMA" id="LGYNENH"/>
<organism evidence="6 7">
    <name type="scientific">Pseudocohnilembus persalinus</name>
    <name type="common">Ciliate</name>
    <dbReference type="NCBI Taxonomy" id="266149"/>
    <lineage>
        <taxon>Eukaryota</taxon>
        <taxon>Sar</taxon>
        <taxon>Alveolata</taxon>
        <taxon>Ciliophora</taxon>
        <taxon>Intramacronucleata</taxon>
        <taxon>Oligohymenophorea</taxon>
        <taxon>Scuticociliatia</taxon>
        <taxon>Philasterida</taxon>
        <taxon>Pseudocohnilembidae</taxon>
        <taxon>Pseudocohnilembus</taxon>
    </lineage>
</organism>
<dbReference type="Proteomes" id="UP000054937">
    <property type="component" value="Unassembled WGS sequence"/>
</dbReference>
<evidence type="ECO:0000256" key="2">
    <source>
        <dbReference type="ARBA" id="ARBA00022980"/>
    </source>
</evidence>
<evidence type="ECO:0000256" key="1">
    <source>
        <dbReference type="ARBA" id="ARBA00005781"/>
    </source>
</evidence>
<feature type="compositionally biased region" description="Polar residues" evidence="5">
    <location>
        <begin position="222"/>
        <end position="234"/>
    </location>
</feature>
<dbReference type="PANTHER" id="PTHR15680">
    <property type="entry name" value="RIBOSOMAL PROTEIN L19"/>
    <property type="match status" value="1"/>
</dbReference>
<dbReference type="Gene3D" id="2.30.30.790">
    <property type="match status" value="1"/>
</dbReference>
<name>A0A0V0QFW5_PSEPJ</name>
<dbReference type="GO" id="GO:0003735">
    <property type="term" value="F:structural constituent of ribosome"/>
    <property type="evidence" value="ECO:0007669"/>
    <property type="project" value="InterPro"/>
</dbReference>
<dbReference type="AlphaFoldDB" id="A0A0V0QFW5"/>
<keyword evidence="7" id="KW-1185">Reference proteome</keyword>
<dbReference type="SUPFAM" id="SSF50104">
    <property type="entry name" value="Translation proteins SH3-like domain"/>
    <property type="match status" value="1"/>
</dbReference>
<evidence type="ECO:0000256" key="4">
    <source>
        <dbReference type="ARBA" id="ARBA00035376"/>
    </source>
</evidence>
<proteinExistence type="inferred from homology"/>
<dbReference type="InterPro" id="IPR038657">
    <property type="entry name" value="Ribosomal_bL19_sf"/>
</dbReference>
<dbReference type="InParanoid" id="A0A0V0QFW5"/>
<evidence type="ECO:0000256" key="5">
    <source>
        <dbReference type="SAM" id="MobiDB-lite"/>
    </source>
</evidence>
<protein>
    <recommendedName>
        <fullName evidence="4">50S ribosomal protein L19, chloroplastic</fullName>
    </recommendedName>
</protein>
<sequence>MQTFKHLITKNQQNLQNFKILSYLPNNSIVQRYTPQRSPYDQTQYIEDYIPRNTPYHYKRKPQLPQWTDPNTVWPQLIQKATKNQGKALIQEIENEQKRNISLQRDFVSPDFRAGDVVQVQFMHGISEGKINTYTGIVIGRKKRNSLSASFKFIFRYCGVEVFMNVMENSPFLKDIKIVSRGQGNLRSQLTYLWNDKSLTADQVKRPIVTTKKQRKRKGDKISQSQSSKSTNIKYDQIDDPIFSSL</sequence>
<dbReference type="InterPro" id="IPR008991">
    <property type="entry name" value="Translation_prot_SH3-like_sf"/>
</dbReference>
<reference evidence="6 7" key="1">
    <citation type="journal article" date="2015" name="Sci. Rep.">
        <title>Genome of the facultative scuticociliatosis pathogen Pseudocohnilembus persalinus provides insight into its virulence through horizontal gene transfer.</title>
        <authorList>
            <person name="Xiong J."/>
            <person name="Wang G."/>
            <person name="Cheng J."/>
            <person name="Tian M."/>
            <person name="Pan X."/>
            <person name="Warren A."/>
            <person name="Jiang C."/>
            <person name="Yuan D."/>
            <person name="Miao W."/>
        </authorList>
    </citation>
    <scope>NUCLEOTIDE SEQUENCE [LARGE SCALE GENOMIC DNA]</scope>
    <source>
        <strain evidence="6">36N120E</strain>
    </source>
</reference>
<dbReference type="OrthoDB" id="432645at2759"/>
<evidence type="ECO:0000313" key="6">
    <source>
        <dbReference type="EMBL" id="KRX01101.1"/>
    </source>
</evidence>
<dbReference type="Pfam" id="PF01245">
    <property type="entry name" value="Ribosomal_L19"/>
    <property type="match status" value="1"/>
</dbReference>
<gene>
    <name evidence="6" type="ORF">PPERSA_08202</name>
</gene>
<evidence type="ECO:0000256" key="3">
    <source>
        <dbReference type="ARBA" id="ARBA00023274"/>
    </source>
</evidence>
<keyword evidence="3" id="KW-0687">Ribonucleoprotein</keyword>
<dbReference type="PANTHER" id="PTHR15680:SF9">
    <property type="entry name" value="LARGE RIBOSOMAL SUBUNIT PROTEIN BL19M"/>
    <property type="match status" value="1"/>
</dbReference>
<dbReference type="GO" id="GO:0005762">
    <property type="term" value="C:mitochondrial large ribosomal subunit"/>
    <property type="evidence" value="ECO:0007669"/>
    <property type="project" value="TreeGrafter"/>
</dbReference>
<comment type="similarity">
    <text evidence="1">Belongs to the bacterial ribosomal protein bL19 family.</text>
</comment>